<reference evidence="8 9" key="1">
    <citation type="submission" date="2017-11" db="EMBL/GenBank/DDBJ databases">
        <title>De novo assembly and phasing of dikaryotic genomes from two isolates of Puccinia coronata f. sp. avenae, the causal agent of oat crown rust.</title>
        <authorList>
            <person name="Miller M.E."/>
            <person name="Zhang Y."/>
            <person name="Omidvar V."/>
            <person name="Sperschneider J."/>
            <person name="Schwessinger B."/>
            <person name="Raley C."/>
            <person name="Palmer J.M."/>
            <person name="Garnica D."/>
            <person name="Upadhyaya N."/>
            <person name="Rathjen J."/>
            <person name="Taylor J.M."/>
            <person name="Park R.F."/>
            <person name="Dodds P.N."/>
            <person name="Hirsch C.D."/>
            <person name="Kianian S.F."/>
            <person name="Figueroa M."/>
        </authorList>
    </citation>
    <scope>NUCLEOTIDE SEQUENCE [LARGE SCALE GENOMIC DNA]</scope>
    <source>
        <strain evidence="8">12SD80</strain>
    </source>
</reference>
<feature type="domain" description="Helitron helicase-like" evidence="6">
    <location>
        <begin position="109"/>
        <end position="235"/>
    </location>
</feature>
<evidence type="ECO:0000256" key="4">
    <source>
        <dbReference type="ARBA" id="ARBA00022840"/>
    </source>
</evidence>
<name>A0A2N5VEA5_9BASI</name>
<feature type="domain" description="DNA replication helicase" evidence="5">
    <location>
        <begin position="641"/>
        <end position="689"/>
    </location>
</feature>
<evidence type="ECO:0000259" key="5">
    <source>
        <dbReference type="Pfam" id="PF02689"/>
    </source>
</evidence>
<dbReference type="Pfam" id="PF02689">
    <property type="entry name" value="Herpes_Helicase"/>
    <property type="match status" value="1"/>
</dbReference>
<sequence length="716" mass="80887">MLSLQQFLSTENSFSQFYQTVAEFLHRTPASKFALKHIQINSVNPKTYNRPSVKEIAMVIANNKEDRIDSRDIELHQKDARMGAWNSSFGKENQLEWYAGMIFQRREQFSACHHESIRKDTEVKGKRIILPSTYIRSPRSMSQLYQDSMAIVGHYGRPSLFITITANPAWFQIGRELAPGQTPSDRPNIGVLMFKLVLDQFHKDVIVNGRLGKVAAYVHTIKFQKRGLPHCHMMLMMEPGSVPNTPEKIDALISAEIPDPVAEPVLPKAVSNLNMHGPCLYPLVTRLGLHLENEQAIYYLKDEDAKAQVASGKAGQTTLTEFLRLNREDIYSMTRPARDLYYHEVPTQFYWTRNKVWEPREKASEAVGRLYYASIKEGERFYLWVLLQHTKGPKLFVDLKTVHGRIYPNFQSAAKARNLLWSDAHYHPSSNPQELLDQFMKQLSNDCRYILIKQQFPKDPSCAKVHNLAKLLIQQILKANGKTMSDVGLDPILTKAQELLGNVVESIIGVHDDEVNNACFELIPGRAVISESRDKYCDDNDGNEDALPPEILGPISLPGFPEHILALKEGMPVVCLRNLNIGSGLMNGTRLMITGIQPNVLRCIIMSGPRADKKVLLPKLRLIHEPDTWLSSRFARYQLPFSSAFAMTINKSQGQSLDEVGIYLPRPVFAHGQLYVAVSRVTEVKNLVFGIVGSAEKPAATTNIVNLDLLSEIIPH</sequence>
<dbReference type="Pfam" id="PF21530">
    <property type="entry name" value="Pif1_2B_dom"/>
    <property type="match status" value="1"/>
</dbReference>
<keyword evidence="2" id="KW-0378">Hydrolase</keyword>
<dbReference type="InterPro" id="IPR025476">
    <property type="entry name" value="Helitron_helicase-like"/>
</dbReference>
<feature type="domain" description="DNA helicase Pif1-like 2B" evidence="7">
    <location>
        <begin position="552"/>
        <end position="595"/>
    </location>
</feature>
<dbReference type="PANTHER" id="PTHR10492:SF57">
    <property type="entry name" value="ATP-DEPENDENT DNA HELICASE"/>
    <property type="match status" value="1"/>
</dbReference>
<keyword evidence="3" id="KW-0347">Helicase</keyword>
<dbReference type="InterPro" id="IPR049163">
    <property type="entry name" value="Pif1-like_2B_dom"/>
</dbReference>
<dbReference type="EMBL" id="PGCI01000025">
    <property type="protein sequence ID" value="PLW48236.1"/>
    <property type="molecule type" value="Genomic_DNA"/>
</dbReference>
<evidence type="ECO:0000259" key="7">
    <source>
        <dbReference type="Pfam" id="PF21530"/>
    </source>
</evidence>
<dbReference type="Pfam" id="PF14214">
    <property type="entry name" value="Helitron_like_N"/>
    <property type="match status" value="1"/>
</dbReference>
<dbReference type="PANTHER" id="PTHR10492">
    <property type="match status" value="1"/>
</dbReference>
<dbReference type="AlphaFoldDB" id="A0A2N5VEA5"/>
<dbReference type="GO" id="GO:0004386">
    <property type="term" value="F:helicase activity"/>
    <property type="evidence" value="ECO:0007669"/>
    <property type="project" value="UniProtKB-KW"/>
</dbReference>
<dbReference type="Proteomes" id="UP000235392">
    <property type="component" value="Unassembled WGS sequence"/>
</dbReference>
<evidence type="ECO:0000313" key="8">
    <source>
        <dbReference type="EMBL" id="PLW48236.1"/>
    </source>
</evidence>
<accession>A0A2N5VEA5</accession>
<protein>
    <submittedName>
        <fullName evidence="8">Uncharacterized protein</fullName>
    </submittedName>
</protein>
<proteinExistence type="predicted"/>
<gene>
    <name evidence="8" type="ORF">PCASD_03326</name>
</gene>
<evidence type="ECO:0000256" key="2">
    <source>
        <dbReference type="ARBA" id="ARBA00022801"/>
    </source>
</evidence>
<comment type="caution">
    <text evidence="8">The sequence shown here is derived from an EMBL/GenBank/DDBJ whole genome shotgun (WGS) entry which is preliminary data.</text>
</comment>
<dbReference type="SUPFAM" id="SSF52540">
    <property type="entry name" value="P-loop containing nucleoside triphosphate hydrolases"/>
    <property type="match status" value="1"/>
</dbReference>
<evidence type="ECO:0000256" key="1">
    <source>
        <dbReference type="ARBA" id="ARBA00022741"/>
    </source>
</evidence>
<dbReference type="InterPro" id="IPR027417">
    <property type="entry name" value="P-loop_NTPase"/>
</dbReference>
<keyword evidence="1" id="KW-0547">Nucleotide-binding</keyword>
<dbReference type="InterPro" id="IPR003840">
    <property type="entry name" value="DNA_helicase_dom"/>
</dbReference>
<keyword evidence="4" id="KW-0067">ATP-binding</keyword>
<organism evidence="8 9">
    <name type="scientific">Puccinia coronata f. sp. avenae</name>
    <dbReference type="NCBI Taxonomy" id="200324"/>
    <lineage>
        <taxon>Eukaryota</taxon>
        <taxon>Fungi</taxon>
        <taxon>Dikarya</taxon>
        <taxon>Basidiomycota</taxon>
        <taxon>Pucciniomycotina</taxon>
        <taxon>Pucciniomycetes</taxon>
        <taxon>Pucciniales</taxon>
        <taxon>Pucciniaceae</taxon>
        <taxon>Puccinia</taxon>
    </lineage>
</organism>
<dbReference type="Gene3D" id="3.40.50.300">
    <property type="entry name" value="P-loop containing nucleotide triphosphate hydrolases"/>
    <property type="match status" value="1"/>
</dbReference>
<evidence type="ECO:0000313" key="9">
    <source>
        <dbReference type="Proteomes" id="UP000235392"/>
    </source>
</evidence>
<dbReference type="GO" id="GO:0005524">
    <property type="term" value="F:ATP binding"/>
    <property type="evidence" value="ECO:0007669"/>
    <property type="project" value="UniProtKB-KW"/>
</dbReference>
<dbReference type="CDD" id="cd18809">
    <property type="entry name" value="SF1_C_RecD"/>
    <property type="match status" value="1"/>
</dbReference>
<evidence type="ECO:0000259" key="6">
    <source>
        <dbReference type="Pfam" id="PF14214"/>
    </source>
</evidence>
<evidence type="ECO:0000256" key="3">
    <source>
        <dbReference type="ARBA" id="ARBA00022806"/>
    </source>
</evidence>
<dbReference type="GO" id="GO:0016787">
    <property type="term" value="F:hydrolase activity"/>
    <property type="evidence" value="ECO:0007669"/>
    <property type="project" value="UniProtKB-KW"/>
</dbReference>